<dbReference type="Proteomes" id="UP001595075">
    <property type="component" value="Unassembled WGS sequence"/>
</dbReference>
<keyword evidence="2" id="KW-1185">Reference proteome</keyword>
<reference evidence="1 2" key="1">
    <citation type="journal article" date="2024" name="Commun. Biol.">
        <title>Comparative genomic analysis of thermophilic fungi reveals convergent evolutionary adaptations and gene losses.</title>
        <authorList>
            <person name="Steindorff A.S."/>
            <person name="Aguilar-Pontes M.V."/>
            <person name="Robinson A.J."/>
            <person name="Andreopoulos B."/>
            <person name="LaButti K."/>
            <person name="Kuo A."/>
            <person name="Mondo S."/>
            <person name="Riley R."/>
            <person name="Otillar R."/>
            <person name="Haridas S."/>
            <person name="Lipzen A."/>
            <person name="Grimwood J."/>
            <person name="Schmutz J."/>
            <person name="Clum A."/>
            <person name="Reid I.D."/>
            <person name="Moisan M.C."/>
            <person name="Butler G."/>
            <person name="Nguyen T.T.M."/>
            <person name="Dewar K."/>
            <person name="Conant G."/>
            <person name="Drula E."/>
            <person name="Henrissat B."/>
            <person name="Hansel C."/>
            <person name="Singer S."/>
            <person name="Hutchinson M.I."/>
            <person name="de Vries R.P."/>
            <person name="Natvig D.O."/>
            <person name="Powell A.J."/>
            <person name="Tsang A."/>
            <person name="Grigoriev I.V."/>
        </authorList>
    </citation>
    <scope>NUCLEOTIDE SEQUENCE [LARGE SCALE GENOMIC DNA]</scope>
    <source>
        <strain evidence="1 2">CBS 494.80</strain>
    </source>
</reference>
<accession>A0ABR4CFF9</accession>
<dbReference type="EMBL" id="JAZHXI010000009">
    <property type="protein sequence ID" value="KAL2068226.1"/>
    <property type="molecule type" value="Genomic_DNA"/>
</dbReference>
<comment type="caution">
    <text evidence="1">The sequence shown here is derived from an EMBL/GenBank/DDBJ whole genome shotgun (WGS) entry which is preliminary data.</text>
</comment>
<evidence type="ECO:0000313" key="1">
    <source>
        <dbReference type="EMBL" id="KAL2068226.1"/>
    </source>
</evidence>
<sequence length="182" mass="21065">MGGDLTNVPWRDTQKHLERLDPSIGLHTNVFYCWPSVGGIIVAERAHPVKIPRTGIGGFHRTPRSSDSTEEDAFCTKLRMIGDKWWSGWRDYQQAIKPKMRTMLDEWEVLFWDSLRKNASVERRSVPGNAEDSNFVDHFLRGLDSIERRDPELEDGGWWDYGYELRQDSTFPSNFDSVGFPS</sequence>
<evidence type="ECO:0000313" key="2">
    <source>
        <dbReference type="Proteomes" id="UP001595075"/>
    </source>
</evidence>
<name>A0ABR4CFF9_9HELO</name>
<organism evidence="1 2">
    <name type="scientific">Oculimacula yallundae</name>
    <dbReference type="NCBI Taxonomy" id="86028"/>
    <lineage>
        <taxon>Eukaryota</taxon>
        <taxon>Fungi</taxon>
        <taxon>Dikarya</taxon>
        <taxon>Ascomycota</taxon>
        <taxon>Pezizomycotina</taxon>
        <taxon>Leotiomycetes</taxon>
        <taxon>Helotiales</taxon>
        <taxon>Ploettnerulaceae</taxon>
        <taxon>Oculimacula</taxon>
    </lineage>
</organism>
<proteinExistence type="predicted"/>
<gene>
    <name evidence="1" type="ORF">VTL71DRAFT_16324</name>
</gene>
<protein>
    <submittedName>
        <fullName evidence="1">Uncharacterized protein</fullName>
    </submittedName>
</protein>